<evidence type="ECO:0000313" key="4">
    <source>
        <dbReference type="Proteomes" id="UP000275199"/>
    </source>
</evidence>
<sequence length="198" mass="22488">MSATAAELAKTGPPPSLQPDTFGYAVRRSRTDARHALRTSTRGNQVSSPLQDALIQPAAPPPIPWWPPAPGWIALMVLLVLLLIALPLLWLGLRRRYRQRMRAQRIIWEVPDNLSDQAWLAALNTQLKRQLKSRGEQDATRLFGPEWVDYLCQGYPKPRPDLLRPLGTGLYQPGNDMSSGERLALQRELLRWVRHNHV</sequence>
<feature type="transmembrane region" description="Helical" evidence="2">
    <location>
        <begin position="72"/>
        <end position="93"/>
    </location>
</feature>
<proteinExistence type="predicted"/>
<organism evidence="3 4">
    <name type="scientific">Pseudomonas neustonica</name>
    <dbReference type="NCBI Taxonomy" id="2487346"/>
    <lineage>
        <taxon>Bacteria</taxon>
        <taxon>Pseudomonadati</taxon>
        <taxon>Pseudomonadota</taxon>
        <taxon>Gammaproteobacteria</taxon>
        <taxon>Pseudomonadales</taxon>
        <taxon>Pseudomonadaceae</taxon>
        <taxon>Pseudomonas</taxon>
    </lineage>
</organism>
<keyword evidence="2" id="KW-0812">Transmembrane</keyword>
<evidence type="ECO:0000256" key="2">
    <source>
        <dbReference type="SAM" id="Phobius"/>
    </source>
</evidence>
<gene>
    <name evidence="3" type="ORF">EF096_07165</name>
</gene>
<dbReference type="Pfam" id="PF14316">
    <property type="entry name" value="DUF4381"/>
    <property type="match status" value="1"/>
</dbReference>
<keyword evidence="2" id="KW-1133">Transmembrane helix</keyword>
<feature type="region of interest" description="Disordered" evidence="1">
    <location>
        <begin position="1"/>
        <end position="21"/>
    </location>
</feature>
<keyword evidence="2" id="KW-0472">Membrane</keyword>
<protein>
    <submittedName>
        <fullName evidence="3">DUF4381 family protein</fullName>
    </submittedName>
</protein>
<dbReference type="Proteomes" id="UP000275199">
    <property type="component" value="Unassembled WGS sequence"/>
</dbReference>
<name>A0ABX9XJA9_9PSED</name>
<keyword evidence="4" id="KW-1185">Reference proteome</keyword>
<comment type="caution">
    <text evidence="3">The sequence shown here is derived from an EMBL/GenBank/DDBJ whole genome shotgun (WGS) entry which is preliminary data.</text>
</comment>
<dbReference type="InterPro" id="IPR025489">
    <property type="entry name" value="DUF4381"/>
</dbReference>
<accession>A0ABX9XJA9</accession>
<evidence type="ECO:0000313" key="3">
    <source>
        <dbReference type="EMBL" id="ROZ85846.1"/>
    </source>
</evidence>
<evidence type="ECO:0000256" key="1">
    <source>
        <dbReference type="SAM" id="MobiDB-lite"/>
    </source>
</evidence>
<dbReference type="EMBL" id="RKKU01000006">
    <property type="protein sequence ID" value="ROZ85846.1"/>
    <property type="molecule type" value="Genomic_DNA"/>
</dbReference>
<reference evidence="3 4" key="1">
    <citation type="submission" date="2018-11" db="EMBL/GenBank/DDBJ databases">
        <authorList>
            <person name="Jang G.I."/>
            <person name="Hwang C.Y."/>
        </authorList>
    </citation>
    <scope>NUCLEOTIDE SEQUENCE [LARGE SCALE GENOMIC DNA]</scope>
    <source>
        <strain evidence="3 4">SSM26</strain>
    </source>
</reference>